<feature type="transmembrane region" description="Helical" evidence="1">
    <location>
        <begin position="176"/>
        <end position="194"/>
    </location>
</feature>
<accession>A0A2H9ZW75</accession>
<dbReference type="EMBL" id="KZ453122">
    <property type="protein sequence ID" value="PKA47568.1"/>
    <property type="molecule type" value="Genomic_DNA"/>
</dbReference>
<dbReference type="Proteomes" id="UP000236161">
    <property type="component" value="Unassembled WGS sequence"/>
</dbReference>
<feature type="transmembrane region" description="Helical" evidence="1">
    <location>
        <begin position="104"/>
        <end position="123"/>
    </location>
</feature>
<name>A0A2H9ZW75_9ASPA</name>
<feature type="transmembrane region" description="Helical" evidence="1">
    <location>
        <begin position="67"/>
        <end position="84"/>
    </location>
</feature>
<dbReference type="Pfam" id="PF07786">
    <property type="entry name" value="HGSNAT_cat"/>
    <property type="match status" value="1"/>
</dbReference>
<dbReference type="AlphaFoldDB" id="A0A2H9ZW75"/>
<feature type="domain" description="Heparan-alpha-glucosaminide N-acetyltransferase catalytic" evidence="2">
    <location>
        <begin position="66"/>
        <end position="190"/>
    </location>
</feature>
<dbReference type="OrthoDB" id="2149840at2759"/>
<sequence length="457" mass="50708">MGKYELINSADPGDVLLAGVEEGQTPRQQDESVKLVATKPPKSSWIATASAAGAGSMPSTTVRSPRLASLDVFRGITVALMIIVDDAGGFWSAINHSPWNGVTIADFVMPFFLFIVGVSLALTYKKISNRVTATWAALCRALKLFIMGLVLQGGFFHGVHSLTFGVDLYNIRLMGVLQRIAIAYLLVTLSEIWLRNDNIVVDSGYSLMKRYRLQLLVGCILTTVYLVLLYGLFVPDWQYQVPSEGYMLKSYIVKCGIRGDTSPACNAAGMIDRTILGVQHLYKRPVYGRTKQCSINSPYDGPLPPDAPSWCEAPFDPEGLMSTIMAIVTCLVGLLFGHVIVHFKDHKDRIFQLTVPSFWLLALAFCLDFFGMHMNKALYTVSYTCITAGASGLLFAGIYMLVDVYGYRKLTYAMEWMGKHSLMIYVLVACNIMPIFIQGFYWKEPRNNLVSLTSHLT</sequence>
<keyword evidence="3" id="KW-0808">Transferase</keyword>
<dbReference type="InterPro" id="IPR012429">
    <property type="entry name" value="HGSNAT_cat"/>
</dbReference>
<dbReference type="PANTHER" id="PTHR31061:SF24">
    <property type="entry name" value="LD22376P"/>
    <property type="match status" value="1"/>
</dbReference>
<keyword evidence="4" id="KW-1185">Reference proteome</keyword>
<feature type="transmembrane region" description="Helical" evidence="1">
    <location>
        <begin position="377"/>
        <end position="402"/>
    </location>
</feature>
<keyword evidence="1" id="KW-1133">Transmembrane helix</keyword>
<keyword evidence="1" id="KW-0472">Membrane</keyword>
<evidence type="ECO:0000313" key="3">
    <source>
        <dbReference type="EMBL" id="PKA47568.1"/>
    </source>
</evidence>
<evidence type="ECO:0000256" key="1">
    <source>
        <dbReference type="SAM" id="Phobius"/>
    </source>
</evidence>
<feature type="transmembrane region" description="Helical" evidence="1">
    <location>
        <begin position="215"/>
        <end position="233"/>
    </location>
</feature>
<feature type="transmembrane region" description="Helical" evidence="1">
    <location>
        <begin position="422"/>
        <end position="442"/>
    </location>
</feature>
<reference evidence="3 4" key="1">
    <citation type="journal article" date="2017" name="Nature">
        <title>The Apostasia genome and the evolution of orchids.</title>
        <authorList>
            <person name="Zhang G.Q."/>
            <person name="Liu K.W."/>
            <person name="Li Z."/>
            <person name="Lohaus R."/>
            <person name="Hsiao Y.Y."/>
            <person name="Niu S.C."/>
            <person name="Wang J.Y."/>
            <person name="Lin Y.C."/>
            <person name="Xu Q."/>
            <person name="Chen L.J."/>
            <person name="Yoshida K."/>
            <person name="Fujiwara S."/>
            <person name="Wang Z.W."/>
            <person name="Zhang Y.Q."/>
            <person name="Mitsuda N."/>
            <person name="Wang M."/>
            <person name="Liu G.H."/>
            <person name="Pecoraro L."/>
            <person name="Huang H.X."/>
            <person name="Xiao X.J."/>
            <person name="Lin M."/>
            <person name="Wu X.Y."/>
            <person name="Wu W.L."/>
            <person name="Chen Y.Y."/>
            <person name="Chang S.B."/>
            <person name="Sakamoto S."/>
            <person name="Ohme-Takagi M."/>
            <person name="Yagi M."/>
            <person name="Zeng S.J."/>
            <person name="Shen C.Y."/>
            <person name="Yeh C.M."/>
            <person name="Luo Y.B."/>
            <person name="Tsai W.C."/>
            <person name="Van de Peer Y."/>
            <person name="Liu Z.J."/>
        </authorList>
    </citation>
    <scope>NUCLEOTIDE SEQUENCE [LARGE SCALE GENOMIC DNA]</scope>
    <source>
        <strain evidence="4">cv. Shenzhen</strain>
        <tissue evidence="3">Stem</tissue>
    </source>
</reference>
<dbReference type="EC" id="2.3.1.78" evidence="3"/>
<dbReference type="STRING" id="1088818.A0A2H9ZW75"/>
<proteinExistence type="predicted"/>
<feature type="transmembrane region" description="Helical" evidence="1">
    <location>
        <begin position="135"/>
        <end position="156"/>
    </location>
</feature>
<keyword evidence="1" id="KW-0812">Transmembrane</keyword>
<protein>
    <submittedName>
        <fullName evidence="3">Heparan-alpha-glucosaminide N-acetyltransferase</fullName>
        <ecNumber evidence="3">2.3.1.78</ecNumber>
    </submittedName>
</protein>
<feature type="transmembrane region" description="Helical" evidence="1">
    <location>
        <begin position="320"/>
        <end position="341"/>
    </location>
</feature>
<evidence type="ECO:0000259" key="2">
    <source>
        <dbReference type="Pfam" id="PF07786"/>
    </source>
</evidence>
<feature type="transmembrane region" description="Helical" evidence="1">
    <location>
        <begin position="353"/>
        <end position="371"/>
    </location>
</feature>
<gene>
    <name evidence="3" type="ORF">AXF42_Ash014764</name>
</gene>
<dbReference type="GO" id="GO:0015019">
    <property type="term" value="F:heparan-alpha-glucosaminide N-acetyltransferase activity"/>
    <property type="evidence" value="ECO:0007669"/>
    <property type="project" value="UniProtKB-EC"/>
</dbReference>
<organism evidence="3 4">
    <name type="scientific">Apostasia shenzhenica</name>
    <dbReference type="NCBI Taxonomy" id="1088818"/>
    <lineage>
        <taxon>Eukaryota</taxon>
        <taxon>Viridiplantae</taxon>
        <taxon>Streptophyta</taxon>
        <taxon>Embryophyta</taxon>
        <taxon>Tracheophyta</taxon>
        <taxon>Spermatophyta</taxon>
        <taxon>Magnoliopsida</taxon>
        <taxon>Liliopsida</taxon>
        <taxon>Asparagales</taxon>
        <taxon>Orchidaceae</taxon>
        <taxon>Apostasioideae</taxon>
        <taxon>Apostasia</taxon>
    </lineage>
</organism>
<dbReference type="PANTHER" id="PTHR31061">
    <property type="entry name" value="LD22376P"/>
    <property type="match status" value="1"/>
</dbReference>
<keyword evidence="3" id="KW-0012">Acyltransferase</keyword>
<evidence type="ECO:0000313" key="4">
    <source>
        <dbReference type="Proteomes" id="UP000236161"/>
    </source>
</evidence>